<sequence>MVASETVVKTEHLSIELGTNVKDRFLNAARNNELELEIKKNESLPKKDIFGIKKTETLTKKDIFGIKNLNISQISTTDLEKGDISEAYAAEYSHDLNEDFSLKISAKSMDGELDVK</sequence>
<dbReference type="AlphaFoldDB" id="A0A914Q2N5"/>
<proteinExistence type="predicted"/>
<dbReference type="Proteomes" id="UP000887578">
    <property type="component" value="Unplaced"/>
</dbReference>
<name>A0A914Q2N5_9BILA</name>
<protein>
    <submittedName>
        <fullName evidence="2">Uncharacterized protein</fullName>
    </submittedName>
</protein>
<organism evidence="1 2">
    <name type="scientific">Panagrolaimus davidi</name>
    <dbReference type="NCBI Taxonomy" id="227884"/>
    <lineage>
        <taxon>Eukaryota</taxon>
        <taxon>Metazoa</taxon>
        <taxon>Ecdysozoa</taxon>
        <taxon>Nematoda</taxon>
        <taxon>Chromadorea</taxon>
        <taxon>Rhabditida</taxon>
        <taxon>Tylenchina</taxon>
        <taxon>Panagrolaimomorpha</taxon>
        <taxon>Panagrolaimoidea</taxon>
        <taxon>Panagrolaimidae</taxon>
        <taxon>Panagrolaimus</taxon>
    </lineage>
</organism>
<accession>A0A914Q2N5</accession>
<keyword evidence="1" id="KW-1185">Reference proteome</keyword>
<evidence type="ECO:0000313" key="2">
    <source>
        <dbReference type="WBParaSite" id="PDA_v2.g25440.t1"/>
    </source>
</evidence>
<dbReference type="WBParaSite" id="PDA_v2.g25440.t1">
    <property type="protein sequence ID" value="PDA_v2.g25440.t1"/>
    <property type="gene ID" value="PDA_v2.g25440"/>
</dbReference>
<reference evidence="2" key="1">
    <citation type="submission" date="2022-11" db="UniProtKB">
        <authorList>
            <consortium name="WormBaseParasite"/>
        </authorList>
    </citation>
    <scope>IDENTIFICATION</scope>
</reference>
<evidence type="ECO:0000313" key="1">
    <source>
        <dbReference type="Proteomes" id="UP000887578"/>
    </source>
</evidence>